<keyword evidence="1" id="KW-0677">Repeat</keyword>
<evidence type="ECO:0000313" key="4">
    <source>
        <dbReference type="EMBL" id="TDC16614.1"/>
    </source>
</evidence>
<dbReference type="PANTHER" id="PTHR24171">
    <property type="entry name" value="ANKYRIN REPEAT DOMAIN-CONTAINING PROTEIN 39-RELATED"/>
    <property type="match status" value="1"/>
</dbReference>
<proteinExistence type="predicted"/>
<evidence type="ECO:0000313" key="5">
    <source>
        <dbReference type="Proteomes" id="UP000295075"/>
    </source>
</evidence>
<dbReference type="Proteomes" id="UP000295075">
    <property type="component" value="Unassembled WGS sequence"/>
</dbReference>
<sequence length="133" mass="14415">MTGLDRYLRTELHYAALENDVERLTGLLGDGCDVNAQDVQGFTALHFACQENAVDAARLLLDRGASLATENRFGNTPLFDAVFNSKGLGDLICLLRSRGADPYAANKHGQTPVGLARLIANYDVAQFFADLPD</sequence>
<evidence type="ECO:0000256" key="3">
    <source>
        <dbReference type="PROSITE-ProRule" id="PRU00023"/>
    </source>
</evidence>
<name>A0A4R4P4L0_9ACTN</name>
<evidence type="ECO:0000256" key="1">
    <source>
        <dbReference type="ARBA" id="ARBA00022737"/>
    </source>
</evidence>
<dbReference type="OrthoDB" id="9812708at2"/>
<dbReference type="PROSITE" id="PS50088">
    <property type="entry name" value="ANK_REPEAT"/>
    <property type="match status" value="2"/>
</dbReference>
<protein>
    <submittedName>
        <fullName evidence="4">Ankyrin repeat domain-containing protein</fullName>
    </submittedName>
</protein>
<dbReference type="SMART" id="SM00248">
    <property type="entry name" value="ANK"/>
    <property type="match status" value="3"/>
</dbReference>
<dbReference type="InterPro" id="IPR036770">
    <property type="entry name" value="Ankyrin_rpt-contain_sf"/>
</dbReference>
<evidence type="ECO:0000256" key="2">
    <source>
        <dbReference type="ARBA" id="ARBA00023043"/>
    </source>
</evidence>
<dbReference type="Gene3D" id="1.25.40.20">
    <property type="entry name" value="Ankyrin repeat-containing domain"/>
    <property type="match status" value="2"/>
</dbReference>
<feature type="repeat" description="ANK" evidence="3">
    <location>
        <begin position="40"/>
        <end position="72"/>
    </location>
</feature>
<dbReference type="RefSeq" id="WP_132414718.1">
    <property type="nucleotide sequence ID" value="NZ_SMKA01000303.1"/>
</dbReference>
<feature type="repeat" description="ANK" evidence="3">
    <location>
        <begin position="7"/>
        <end position="39"/>
    </location>
</feature>
<dbReference type="PROSITE" id="PS50297">
    <property type="entry name" value="ANK_REP_REGION"/>
    <property type="match status" value="2"/>
</dbReference>
<organism evidence="4 5">
    <name type="scientific">Kribbella albertanoniae</name>
    <dbReference type="NCBI Taxonomy" id="1266829"/>
    <lineage>
        <taxon>Bacteria</taxon>
        <taxon>Bacillati</taxon>
        <taxon>Actinomycetota</taxon>
        <taxon>Actinomycetes</taxon>
        <taxon>Propionibacteriales</taxon>
        <taxon>Kribbellaceae</taxon>
        <taxon>Kribbella</taxon>
    </lineage>
</organism>
<reference evidence="4 5" key="1">
    <citation type="submission" date="2019-03" db="EMBL/GenBank/DDBJ databases">
        <title>Draft genome sequences of novel Actinobacteria.</title>
        <authorList>
            <person name="Sahin N."/>
            <person name="Ay H."/>
            <person name="Saygin H."/>
        </authorList>
    </citation>
    <scope>NUCLEOTIDE SEQUENCE [LARGE SCALE GENOMIC DNA]</scope>
    <source>
        <strain evidence="4 5">JCM 30547</strain>
    </source>
</reference>
<dbReference type="InterPro" id="IPR002110">
    <property type="entry name" value="Ankyrin_rpt"/>
</dbReference>
<keyword evidence="2 3" id="KW-0040">ANK repeat</keyword>
<dbReference type="EMBL" id="SMKA01000303">
    <property type="protein sequence ID" value="TDC16614.1"/>
    <property type="molecule type" value="Genomic_DNA"/>
</dbReference>
<keyword evidence="5" id="KW-1185">Reference proteome</keyword>
<gene>
    <name evidence="4" type="ORF">E1261_38655</name>
</gene>
<dbReference type="Pfam" id="PF12796">
    <property type="entry name" value="Ank_2"/>
    <property type="match status" value="1"/>
</dbReference>
<accession>A0A4R4P4L0</accession>
<dbReference type="SUPFAM" id="SSF48403">
    <property type="entry name" value="Ankyrin repeat"/>
    <property type="match status" value="1"/>
</dbReference>
<comment type="caution">
    <text evidence="4">The sequence shown here is derived from an EMBL/GenBank/DDBJ whole genome shotgun (WGS) entry which is preliminary data.</text>
</comment>
<dbReference type="AlphaFoldDB" id="A0A4R4P4L0"/>